<feature type="domain" description="Beta-hexosaminidase eukaryotic type N-terminal" evidence="11">
    <location>
        <begin position="18"/>
        <end position="164"/>
    </location>
</feature>
<dbReference type="EC" id="3.2.1.52" evidence="7"/>
<evidence type="ECO:0000259" key="10">
    <source>
        <dbReference type="Pfam" id="PF00728"/>
    </source>
</evidence>
<dbReference type="GO" id="GO:0030203">
    <property type="term" value="P:glycosaminoglycan metabolic process"/>
    <property type="evidence" value="ECO:0007669"/>
    <property type="project" value="TreeGrafter"/>
</dbReference>
<evidence type="ECO:0000313" key="13">
    <source>
        <dbReference type="Proteomes" id="UP001201980"/>
    </source>
</evidence>
<organism evidence="12 13">
    <name type="scientific">Zalerion maritima</name>
    <dbReference type="NCBI Taxonomy" id="339359"/>
    <lineage>
        <taxon>Eukaryota</taxon>
        <taxon>Fungi</taxon>
        <taxon>Dikarya</taxon>
        <taxon>Ascomycota</taxon>
        <taxon>Pezizomycotina</taxon>
        <taxon>Sordariomycetes</taxon>
        <taxon>Lulworthiomycetidae</taxon>
        <taxon>Lulworthiales</taxon>
        <taxon>Lulworthiaceae</taxon>
        <taxon>Zalerion</taxon>
    </lineage>
</organism>
<feature type="chain" id="PRO_5042202152" description="Beta-hexosaminidase" evidence="9">
    <location>
        <begin position="18"/>
        <end position="585"/>
    </location>
</feature>
<comment type="catalytic activity">
    <reaction evidence="1 7">
        <text>Hydrolysis of terminal non-reducing N-acetyl-D-hexosamine residues in N-acetyl-beta-D-hexosaminides.</text>
        <dbReference type="EC" id="3.2.1.52"/>
    </reaction>
</comment>
<sequence length="585" mass="65484">MLRPLAVVLSLAASASAIWPAPISMTQGNSTLWLTQTVEITYNGDFMPYTYGYTPTGPDWTSKDIVQGGVSRALGQIFGDYFVPWMLHTREEQATFEPKVMSNKTWIESLEITQTGEDSEDTWKAAAGEVDESYSLSLSKDGKAKIGAASSIGVLHALQTFTQLFYRHSGGPFWYTPMAPIDIEDSPTFAHRGLLMDVSRHYFPMEDIYRTLDALSWNKMNRLHIHATDSQSWPLEIPSLPEVSAKGAYHPSLVYTPTDLKNIQEYGAMRAVQVIIEIDMPGHIGVLGESHPELVVAYDERPYYWWCAQPPCGALRLNNSDVDEFLGTLFEDLLPRVSPYSSYFHTGGDELNANDSMLDPGVQSNDTEVLKPLLQNFIDLNHGRVKDAGLTPIVWEEMAIDWDIDMDPETTVVQSWLGTVSNLTEKGFKVIDTNYNFWYLDCGRGQWLTFDNDANATFYPFNDWCGPTKPWQLIYSHDPTEGLPEEQAKLVIGGEVAAWSETIDPANMDTLVWPRAGAAAEVLWSGRYDADGEPRSQLDAAPRLQEMRARMVTRGVKASPITQQWCVQMGGDPLACSYDLNPYGH</sequence>
<accession>A0AAD5WTR9</accession>
<protein>
    <recommendedName>
        <fullName evidence="7">Beta-hexosaminidase</fullName>
        <ecNumber evidence="7">3.2.1.52</ecNumber>
    </recommendedName>
</protein>
<dbReference type="InterPro" id="IPR029019">
    <property type="entry name" value="HEX_eukaryotic_N"/>
</dbReference>
<evidence type="ECO:0000313" key="12">
    <source>
        <dbReference type="EMBL" id="KAJ2904806.1"/>
    </source>
</evidence>
<feature type="active site" description="Proton donor" evidence="8">
    <location>
        <position position="350"/>
    </location>
</feature>
<evidence type="ECO:0000256" key="2">
    <source>
        <dbReference type="ARBA" id="ARBA00006285"/>
    </source>
</evidence>
<feature type="signal peptide" evidence="9">
    <location>
        <begin position="1"/>
        <end position="17"/>
    </location>
</feature>
<dbReference type="Pfam" id="PF00728">
    <property type="entry name" value="Glyco_hydro_20"/>
    <property type="match status" value="1"/>
</dbReference>
<keyword evidence="3 9" id="KW-0732">Signal</keyword>
<dbReference type="Proteomes" id="UP001201980">
    <property type="component" value="Unassembled WGS sequence"/>
</dbReference>
<evidence type="ECO:0000256" key="5">
    <source>
        <dbReference type="ARBA" id="ARBA00023180"/>
    </source>
</evidence>
<proteinExistence type="inferred from homology"/>
<comment type="caution">
    <text evidence="12">The sequence shown here is derived from an EMBL/GenBank/DDBJ whole genome shotgun (WGS) entry which is preliminary data.</text>
</comment>
<evidence type="ECO:0000259" key="11">
    <source>
        <dbReference type="Pfam" id="PF14845"/>
    </source>
</evidence>
<dbReference type="PANTHER" id="PTHR22600">
    <property type="entry name" value="BETA-HEXOSAMINIDASE"/>
    <property type="match status" value="1"/>
</dbReference>
<dbReference type="GO" id="GO:0016020">
    <property type="term" value="C:membrane"/>
    <property type="evidence" value="ECO:0007669"/>
    <property type="project" value="TreeGrafter"/>
</dbReference>
<dbReference type="EMBL" id="JAKWBI020000044">
    <property type="protein sequence ID" value="KAJ2904806.1"/>
    <property type="molecule type" value="Genomic_DNA"/>
</dbReference>
<evidence type="ECO:0000256" key="4">
    <source>
        <dbReference type="ARBA" id="ARBA00022801"/>
    </source>
</evidence>
<dbReference type="GO" id="GO:0005975">
    <property type="term" value="P:carbohydrate metabolic process"/>
    <property type="evidence" value="ECO:0007669"/>
    <property type="project" value="InterPro"/>
</dbReference>
<evidence type="ECO:0000256" key="9">
    <source>
        <dbReference type="SAM" id="SignalP"/>
    </source>
</evidence>
<comment type="similarity">
    <text evidence="2 7">Belongs to the glycosyl hydrolase 20 family.</text>
</comment>
<dbReference type="PANTHER" id="PTHR22600:SF58">
    <property type="entry name" value="BETA-HEXOSAMINIDASE"/>
    <property type="match status" value="1"/>
</dbReference>
<keyword evidence="4 7" id="KW-0378">Hydrolase</keyword>
<name>A0AAD5WTR9_9PEZI</name>
<dbReference type="FunFam" id="3.20.20.80:FF:000063">
    <property type="entry name" value="Beta-hexosaminidase"/>
    <property type="match status" value="1"/>
</dbReference>
<dbReference type="InterPro" id="IPR017853">
    <property type="entry name" value="GH"/>
</dbReference>
<gene>
    <name evidence="12" type="ORF">MKZ38_007162</name>
</gene>
<evidence type="ECO:0000256" key="6">
    <source>
        <dbReference type="ARBA" id="ARBA00023295"/>
    </source>
</evidence>
<dbReference type="Gene3D" id="3.20.20.80">
    <property type="entry name" value="Glycosidases"/>
    <property type="match status" value="1"/>
</dbReference>
<dbReference type="Pfam" id="PF14845">
    <property type="entry name" value="Glycohydro_20b2"/>
    <property type="match status" value="1"/>
</dbReference>
<dbReference type="SUPFAM" id="SSF51445">
    <property type="entry name" value="(Trans)glycosidases"/>
    <property type="match status" value="1"/>
</dbReference>
<dbReference type="SUPFAM" id="SSF55545">
    <property type="entry name" value="beta-N-acetylhexosaminidase-like domain"/>
    <property type="match status" value="1"/>
</dbReference>
<dbReference type="CDD" id="cd06562">
    <property type="entry name" value="GH20_HexA_HexB-like"/>
    <property type="match status" value="1"/>
</dbReference>
<keyword evidence="5" id="KW-0325">Glycoprotein</keyword>
<evidence type="ECO:0000256" key="7">
    <source>
        <dbReference type="PIRNR" id="PIRNR001093"/>
    </source>
</evidence>
<dbReference type="InterPro" id="IPR025705">
    <property type="entry name" value="Beta_hexosaminidase_sua/sub"/>
</dbReference>
<evidence type="ECO:0000256" key="3">
    <source>
        <dbReference type="ARBA" id="ARBA00022729"/>
    </source>
</evidence>
<evidence type="ECO:0000256" key="8">
    <source>
        <dbReference type="PIRSR" id="PIRSR001093-1"/>
    </source>
</evidence>
<dbReference type="PRINTS" id="PR00738">
    <property type="entry name" value="GLHYDRLASE20"/>
</dbReference>
<feature type="domain" description="Glycoside hydrolase family 20 catalytic" evidence="10">
    <location>
        <begin position="189"/>
        <end position="526"/>
    </location>
</feature>
<keyword evidence="6 7" id="KW-0326">Glycosidase</keyword>
<dbReference type="AlphaFoldDB" id="A0AAD5WTR9"/>
<dbReference type="InterPro" id="IPR015883">
    <property type="entry name" value="Glyco_hydro_20_cat"/>
</dbReference>
<dbReference type="PIRSF" id="PIRSF001093">
    <property type="entry name" value="B-hxosamndse_ab_euk"/>
    <property type="match status" value="1"/>
</dbReference>
<evidence type="ECO:0000256" key="1">
    <source>
        <dbReference type="ARBA" id="ARBA00001231"/>
    </source>
</evidence>
<dbReference type="InterPro" id="IPR029018">
    <property type="entry name" value="Hex-like_dom2"/>
</dbReference>
<reference evidence="12" key="1">
    <citation type="submission" date="2022-07" db="EMBL/GenBank/DDBJ databases">
        <title>Draft genome sequence of Zalerion maritima ATCC 34329, a (micro)plastics degrading marine fungus.</title>
        <authorList>
            <person name="Paco A."/>
            <person name="Goncalves M.F.M."/>
            <person name="Rocha-Santos T.A.P."/>
            <person name="Alves A."/>
        </authorList>
    </citation>
    <scope>NUCLEOTIDE SEQUENCE</scope>
    <source>
        <strain evidence="12">ATCC 34329</strain>
    </source>
</reference>
<keyword evidence="13" id="KW-1185">Reference proteome</keyword>
<dbReference type="GO" id="GO:0016231">
    <property type="term" value="F:beta-N-acetylglucosaminidase activity"/>
    <property type="evidence" value="ECO:0007669"/>
    <property type="project" value="TreeGrafter"/>
</dbReference>
<dbReference type="Gene3D" id="3.30.379.10">
    <property type="entry name" value="Chitobiase/beta-hexosaminidase domain 2-like"/>
    <property type="match status" value="1"/>
</dbReference>